<proteinExistence type="predicted"/>
<feature type="compositionally biased region" description="Gly residues" evidence="7">
    <location>
        <begin position="415"/>
        <end position="427"/>
    </location>
</feature>
<feature type="compositionally biased region" description="Pro residues" evidence="7">
    <location>
        <begin position="459"/>
        <end position="469"/>
    </location>
</feature>
<keyword evidence="6" id="KW-0175">Coiled coil</keyword>
<feature type="region of interest" description="Disordered" evidence="7">
    <location>
        <begin position="231"/>
        <end position="311"/>
    </location>
</feature>
<feature type="compositionally biased region" description="Gly residues" evidence="7">
    <location>
        <begin position="142"/>
        <end position="155"/>
    </location>
</feature>
<evidence type="ECO:0000256" key="6">
    <source>
        <dbReference type="SAM" id="Coils"/>
    </source>
</evidence>
<keyword evidence="5" id="KW-0472">Membrane</keyword>
<feature type="region of interest" description="Disordered" evidence="7">
    <location>
        <begin position="700"/>
        <end position="729"/>
    </location>
</feature>
<evidence type="ECO:0000256" key="2">
    <source>
        <dbReference type="ARBA" id="ARBA00022723"/>
    </source>
</evidence>
<evidence type="ECO:0000256" key="4">
    <source>
        <dbReference type="ARBA" id="ARBA00022833"/>
    </source>
</evidence>
<evidence type="ECO:0000256" key="7">
    <source>
        <dbReference type="SAM" id="MobiDB-lite"/>
    </source>
</evidence>
<protein>
    <submittedName>
        <fullName evidence="8">Uncharacterized protein</fullName>
    </submittedName>
</protein>
<feature type="coiled-coil region" evidence="6">
    <location>
        <begin position="1439"/>
        <end position="1473"/>
    </location>
</feature>
<evidence type="ECO:0000313" key="9">
    <source>
        <dbReference type="Proteomes" id="UP001530293"/>
    </source>
</evidence>
<evidence type="ECO:0000256" key="1">
    <source>
        <dbReference type="ARBA" id="ARBA00004184"/>
    </source>
</evidence>
<dbReference type="GO" id="GO:0008270">
    <property type="term" value="F:zinc ion binding"/>
    <property type="evidence" value="ECO:0007669"/>
    <property type="project" value="UniProtKB-KW"/>
</dbReference>
<sequence length="1556" mass="164678">MATSSRWKRFAFFERKNLSLPPSVVRDLIPVTTNRGGGGSSSSSRSSNTTSNEQQRRFDAPRRINDDGKYQDGDLYPEDDGLINDDNENSGDYFSLVAASNVMLPPSLFSSRSGAPASKASGDSKKQNEVDNDDLDDSDNIRGGGGATRRGAGGDGASAMHAVLMALSSSANLTNDNSGRRSGTGAGKLRTTGASGAAGERDMNENGLQLLFVSSRHTSHVHCVDVTVRCTPTNPLNSLATPTTNPAGASSSPDGNDHVYPRDDENIIGRRGSSNSNYTTSANAFASASTPHLGRSQSVPSDGNNNDAGTMSMMNLEELDGWRGHYDPFGSCGGYVVMGGASNVRNAVGGIPGGATSASLASSKPPPAPRQQVSVSSTSTATITMTSRRRTAAEQRILDEHLGPEDTLGGKGRDGGSGAGSGGGSGSLFGSSPFAADVRIEDTTRRKARIVGLATTIYRPPPPLPPPPNNNKSQAQSQTMPSSLLPSSILYVATITDTPNTVGLVVHVNPHLMLSSSLPPPSSSSATSDAATAAASPRKGMYSFYYKPSSFDFATRGNPRCVSIMPGVVCVGTDAGVVLIYVFNCNIPSETVGSNVGPSASGGNVGIDGGPLTLVAEIPAPRSNIISGNDTEDDGVKNMYAVSSVHLIGPADTTAISSSSAAGGKTLNAGVTSVSGSASDSSSSNIHRLFVSYRKRRVKSSTTAGGVGPSGSPKDDTASNNPTSSSSSGGVCCYELGGLRIPGKPVHQLPAGLSANAPVVSARYDMDGRDVSTNSLCDGVRLPPLPPAALWTSSSSAAKMTSDSEEKISATDGAAASAARTNDRKLLPQYAVARNDGLHFYSPEEKVSVCPVDGNKIAICALPTPPVAYLRRPMRPLGKNGNDGDGTVNGIVNGAGASYALVAATDPKSGRDSIDVFDTTNKLVGFHVLLSPGHRALRAVGVLTSPALGSGKLTRGGRSSGIVLTSGGSIVSLTERVTPEKVDLLTQKNLYAAAISMAYSDPQFYSSEDIIALYRRYAEHLYRTGDFAAAMDQYILTIGSLESSHVIFRFLDSPKISLAVKYLEALRLAGLATSVHNELLRTCYLKLGDVDAASRIILASSTSCDAPALNPDGSEVPTVPISRNLLACADNPSEMLSAICSLNPPDAVKALVAHGVLIARSLPRETAGVVIALCDGSYSPTAIADMAAGRPSTSAEANNESGGRCQKYPISLFSNAFMENPKLFRLILSHCRRNDWELTPMLRRTLLELTLDEWNAAKSSGDVQIQKQRHDEAIMMLSEKNHVEDIGDYEALVIVQSAGFTEGEILLYERLKMVPMLLEKYTRSGTDRARRQMLALCEPHDPEILADVLSHFVSMARDRFDGTLKDESSVDSESEMGALLHDIQEALVMAREYGLPHVRILRILAGEGHGVFHSDMHGSNHSRCGVPLSAALDYVGSILDDSTKKIHRLKNNVEEYNRLCNEMEREINSLSISGSHGNSYEMNSSSALPNLDIDEMYATLCRLGEEGTTWKAGVDSAFGHREQEIMREDFWREMENSENPFETICFFISKGYLDSI</sequence>
<dbReference type="GO" id="GO:0012505">
    <property type="term" value="C:endomembrane system"/>
    <property type="evidence" value="ECO:0007669"/>
    <property type="project" value="UniProtKB-SubCell"/>
</dbReference>
<dbReference type="PANTHER" id="PTHR23323">
    <property type="entry name" value="VACUOLAR PROTEIN SORTING-ASSOCIATED PROTEIN"/>
    <property type="match status" value="1"/>
</dbReference>
<organism evidence="8 9">
    <name type="scientific">Discostella pseudostelligera</name>
    <dbReference type="NCBI Taxonomy" id="259834"/>
    <lineage>
        <taxon>Eukaryota</taxon>
        <taxon>Sar</taxon>
        <taxon>Stramenopiles</taxon>
        <taxon>Ochrophyta</taxon>
        <taxon>Bacillariophyta</taxon>
        <taxon>Coscinodiscophyceae</taxon>
        <taxon>Thalassiosirophycidae</taxon>
        <taxon>Stephanodiscales</taxon>
        <taxon>Stephanodiscaceae</taxon>
        <taxon>Discostella</taxon>
    </lineage>
</organism>
<keyword evidence="3" id="KW-0863">Zinc-finger</keyword>
<feature type="region of interest" description="Disordered" evidence="7">
    <location>
        <begin position="110"/>
        <end position="155"/>
    </location>
</feature>
<feature type="compositionally biased region" description="Basic and acidic residues" evidence="7">
    <location>
        <begin position="54"/>
        <end position="72"/>
    </location>
</feature>
<feature type="compositionally biased region" description="Basic and acidic residues" evidence="7">
    <location>
        <begin position="391"/>
        <end position="404"/>
    </location>
</feature>
<feature type="region of interest" description="Disordered" evidence="7">
    <location>
        <begin position="456"/>
        <end position="480"/>
    </location>
</feature>
<feature type="compositionally biased region" description="Polar residues" evidence="7">
    <location>
        <begin position="295"/>
        <end position="311"/>
    </location>
</feature>
<feature type="region of interest" description="Disordered" evidence="7">
    <location>
        <begin position="172"/>
        <end position="201"/>
    </location>
</feature>
<reference evidence="8 9" key="1">
    <citation type="submission" date="2024-10" db="EMBL/GenBank/DDBJ databases">
        <title>Updated reference genomes for cyclostephanoid diatoms.</title>
        <authorList>
            <person name="Roberts W.R."/>
            <person name="Alverson A.J."/>
        </authorList>
    </citation>
    <scope>NUCLEOTIDE SEQUENCE [LARGE SCALE GENOMIC DNA]</scope>
    <source>
        <strain evidence="8 9">AJA232-27</strain>
    </source>
</reference>
<keyword evidence="9" id="KW-1185">Reference proteome</keyword>
<feature type="compositionally biased region" description="Acidic residues" evidence="7">
    <location>
        <begin position="75"/>
        <end position="87"/>
    </location>
</feature>
<feature type="region of interest" description="Disordered" evidence="7">
    <location>
        <begin position="356"/>
        <end position="431"/>
    </location>
</feature>
<feature type="compositionally biased region" description="Low complexity" evidence="7">
    <location>
        <begin position="273"/>
        <end position="290"/>
    </location>
</feature>
<dbReference type="PANTHER" id="PTHR23323:SF24">
    <property type="entry name" value="VACUOLAR PROTEIN SORTING-ASSOCIATED PROTEIN 11 HOMOLOG"/>
    <property type="match status" value="1"/>
</dbReference>
<name>A0ABD3MET3_9STRA</name>
<evidence type="ECO:0000256" key="5">
    <source>
        <dbReference type="ARBA" id="ARBA00023136"/>
    </source>
</evidence>
<comment type="caution">
    <text evidence="8">The sequence shown here is derived from an EMBL/GenBank/DDBJ whole genome shotgun (WGS) entry which is preliminary data.</text>
</comment>
<feature type="compositionally biased region" description="Polar residues" evidence="7">
    <location>
        <begin position="172"/>
        <end position="181"/>
    </location>
</feature>
<dbReference type="Proteomes" id="UP001530293">
    <property type="component" value="Unassembled WGS sequence"/>
</dbReference>
<dbReference type="InterPro" id="IPR057308">
    <property type="entry name" value="CHCR_PEP5_VPS11"/>
</dbReference>
<feature type="region of interest" description="Disordered" evidence="7">
    <location>
        <begin position="29"/>
        <end position="87"/>
    </location>
</feature>
<keyword evidence="4" id="KW-0862">Zinc</keyword>
<evidence type="ECO:0000256" key="3">
    <source>
        <dbReference type="ARBA" id="ARBA00022771"/>
    </source>
</evidence>
<feature type="compositionally biased region" description="Low complexity" evidence="7">
    <location>
        <begin position="41"/>
        <end position="52"/>
    </location>
</feature>
<feature type="compositionally biased region" description="Basic and acidic residues" evidence="7">
    <location>
        <begin position="255"/>
        <end position="268"/>
    </location>
</feature>
<feature type="compositionally biased region" description="Low complexity" evidence="7">
    <location>
        <begin position="374"/>
        <end position="386"/>
    </location>
</feature>
<keyword evidence="2" id="KW-0479">Metal-binding</keyword>
<feature type="compositionally biased region" description="Polar residues" evidence="7">
    <location>
        <begin position="231"/>
        <end position="254"/>
    </location>
</feature>
<gene>
    <name evidence="8" type="ORF">ACHAWU_008684</name>
</gene>
<dbReference type="Pfam" id="PF23356">
    <property type="entry name" value="TPR_PEP5_VPS11"/>
    <property type="match status" value="1"/>
</dbReference>
<comment type="subcellular location">
    <subcellularLocation>
        <location evidence="1">Endomembrane system</location>
        <topology evidence="1">Peripheral membrane protein</topology>
    </subcellularLocation>
</comment>
<dbReference type="EMBL" id="JALLBG020000214">
    <property type="protein sequence ID" value="KAL3759075.1"/>
    <property type="molecule type" value="Genomic_DNA"/>
</dbReference>
<accession>A0ABD3MET3</accession>
<evidence type="ECO:0000313" key="8">
    <source>
        <dbReference type="EMBL" id="KAL3759075.1"/>
    </source>
</evidence>